<dbReference type="Gene3D" id="3.80.10.10">
    <property type="entry name" value="Ribonuclease Inhibitor"/>
    <property type="match status" value="2"/>
</dbReference>
<feature type="domain" description="F-box/LRR-repeat protein 15-like leucin rich repeat" evidence="2">
    <location>
        <begin position="603"/>
        <end position="760"/>
    </location>
</feature>
<evidence type="ECO:0000259" key="2">
    <source>
        <dbReference type="Pfam" id="PF25372"/>
    </source>
</evidence>
<dbReference type="Pfam" id="PF25372">
    <property type="entry name" value="DUF7885"/>
    <property type="match status" value="1"/>
</dbReference>
<dbReference type="AlphaFoldDB" id="V4LBA6"/>
<dbReference type="InterPro" id="IPR006553">
    <property type="entry name" value="Leu-rich_rpt_Cys-con_subtyp"/>
</dbReference>
<dbReference type="KEGG" id="eus:EUTSA_v10002406mg"/>
<dbReference type="PANTHER" id="PTHR13318">
    <property type="entry name" value="PARTNER OF PAIRED, ISOFORM B-RELATED"/>
    <property type="match status" value="1"/>
</dbReference>
<sequence>MTILRSREIPSISGKPFPKRRSDISQPSTPARTQEPNVHRSPVEPEHEGSDPVDGPTNTSRRRSPLLAYKCGDDGDESLNGFSEKEVSVDERFLSLRSGKRVAKRCVDNGLYEVEISGDKVLQEGKSGSESKRKRVCVDLVEEDDIMSNKSDNNEAYAVANGDIMGDTVRRMIIEEEGKTVIEDRSDNENHAQVLLVESQNKGKGIMEDSYIGSDVQVNCVEMPSSSMGRRKYTMEEKGKGIQLESVSPPRITNEVTGVGVEEKMELENSVSNQKPPEASETELPAPVNAAQTQIHHNGGEIGNASRFRNFAEKHASRFARFDAGMEEDEELSDEEVEQQVEDWPGPFSTAMKIMKDREENTILYNEARISRERSSSVIWAPRKNHSVVPPTAPSLQELSLRILVKNADAITSLDYVPDALRVKLCQLLCDSRRMDVHFLNLLVRGTPTEISVPDCSWLTEEEFTECFKNCDTSNLMVLQLDMCGRCMPDYVLPSTLARSPENLPMLSSLSLIGACRLSDVGLRTLVSAAPAIKSINLSQCSLLTSSSIDILSDSLGSVLRELYINECQNIDLKLALSALKKFEKLEVLSFVDLPSVRGRFLREFVSARGQALKQLILTNSVKLTDSCVKDISENCPNLSVLDLANARKLTDSALGHLANGCQALEKLIFCRNSFSDEGVAAFVETAGGSLKELSLNNCKKVGHNTAAALAKHSGKLQILDVSWCRDISDDSFGYIVDNCLSLKVLKVFGCTQITDVFVRGHSNPNVKIIGLKMDPFLDHLTKKTC</sequence>
<dbReference type="InterPro" id="IPR057207">
    <property type="entry name" value="FBXL15_LRR"/>
</dbReference>
<feature type="compositionally biased region" description="Basic and acidic residues" evidence="1">
    <location>
        <begin position="37"/>
        <end position="50"/>
    </location>
</feature>
<gene>
    <name evidence="3" type="ORF">EUTSA_v10002406mg</name>
</gene>
<dbReference type="FunFam" id="3.80.10.10:FF:000777">
    <property type="entry name" value="RNI-like superfamily protein"/>
    <property type="match status" value="1"/>
</dbReference>
<dbReference type="InterPro" id="IPR032675">
    <property type="entry name" value="LRR_dom_sf"/>
</dbReference>
<dbReference type="EMBL" id="KI517609">
    <property type="protein sequence ID" value="ESQ37023.1"/>
    <property type="molecule type" value="Genomic_DNA"/>
</dbReference>
<dbReference type="GO" id="GO:0019005">
    <property type="term" value="C:SCF ubiquitin ligase complex"/>
    <property type="evidence" value="ECO:0007669"/>
    <property type="project" value="TreeGrafter"/>
</dbReference>
<feature type="region of interest" description="Disordered" evidence="1">
    <location>
        <begin position="1"/>
        <end position="82"/>
    </location>
</feature>
<dbReference type="GO" id="GO:0010225">
    <property type="term" value="P:response to UV-C"/>
    <property type="evidence" value="ECO:0007669"/>
    <property type="project" value="EnsemblPlants"/>
</dbReference>
<protein>
    <recommendedName>
        <fullName evidence="2">F-box/LRR-repeat protein 15-like leucin rich repeat domain-containing protein</fullName>
    </recommendedName>
</protein>
<evidence type="ECO:0000256" key="1">
    <source>
        <dbReference type="SAM" id="MobiDB-lite"/>
    </source>
</evidence>
<reference evidence="3 4" key="1">
    <citation type="journal article" date="2013" name="Front. Plant Sci.">
        <title>The Reference Genome of the Halophytic Plant Eutrema salsugineum.</title>
        <authorList>
            <person name="Yang R."/>
            <person name="Jarvis D.E."/>
            <person name="Chen H."/>
            <person name="Beilstein M.A."/>
            <person name="Grimwood J."/>
            <person name="Jenkins J."/>
            <person name="Shu S."/>
            <person name="Prochnik S."/>
            <person name="Xin M."/>
            <person name="Ma C."/>
            <person name="Schmutz J."/>
            <person name="Wing R.A."/>
            <person name="Mitchell-Olds T."/>
            <person name="Schumaker K.S."/>
            <person name="Wang X."/>
        </authorList>
    </citation>
    <scope>NUCLEOTIDE SEQUENCE [LARGE SCALE GENOMIC DNA]</scope>
</reference>
<dbReference type="PANTHER" id="PTHR13318:SF101">
    <property type="entry name" value="F-BOX_LRR PROTEIN"/>
    <property type="match status" value="1"/>
</dbReference>
<dbReference type="Proteomes" id="UP000030689">
    <property type="component" value="Unassembled WGS sequence"/>
</dbReference>
<organism evidence="3 4">
    <name type="scientific">Eutrema salsugineum</name>
    <name type="common">Saltwater cress</name>
    <name type="synonym">Sisymbrium salsugineum</name>
    <dbReference type="NCBI Taxonomy" id="72664"/>
    <lineage>
        <taxon>Eukaryota</taxon>
        <taxon>Viridiplantae</taxon>
        <taxon>Streptophyta</taxon>
        <taxon>Embryophyta</taxon>
        <taxon>Tracheophyta</taxon>
        <taxon>Spermatophyta</taxon>
        <taxon>Magnoliopsida</taxon>
        <taxon>eudicotyledons</taxon>
        <taxon>Gunneridae</taxon>
        <taxon>Pentapetalae</taxon>
        <taxon>rosids</taxon>
        <taxon>malvids</taxon>
        <taxon>Brassicales</taxon>
        <taxon>Brassicaceae</taxon>
        <taxon>Eutremeae</taxon>
        <taxon>Eutrema</taxon>
    </lineage>
</organism>
<accession>V4LBA6</accession>
<dbReference type="OrthoDB" id="10257471at2759"/>
<proteinExistence type="predicted"/>
<keyword evidence="4" id="KW-1185">Reference proteome</keyword>
<name>V4LBA6_EUTSA</name>
<dbReference type="OMA" id="DNENHAQ"/>
<evidence type="ECO:0000313" key="3">
    <source>
        <dbReference type="EMBL" id="ESQ37023.1"/>
    </source>
</evidence>
<dbReference type="GO" id="GO:0031146">
    <property type="term" value="P:SCF-dependent proteasomal ubiquitin-dependent protein catabolic process"/>
    <property type="evidence" value="ECO:0007669"/>
    <property type="project" value="TreeGrafter"/>
</dbReference>
<dbReference type="SMART" id="SM00367">
    <property type="entry name" value="LRR_CC"/>
    <property type="match status" value="7"/>
</dbReference>
<dbReference type="SUPFAM" id="SSF52047">
    <property type="entry name" value="RNI-like"/>
    <property type="match status" value="1"/>
</dbReference>
<evidence type="ECO:0000313" key="4">
    <source>
        <dbReference type="Proteomes" id="UP000030689"/>
    </source>
</evidence>
<dbReference type="eggNOG" id="KOG1947">
    <property type="taxonomic scope" value="Eukaryota"/>
</dbReference>
<dbReference type="GO" id="GO:0006289">
    <property type="term" value="P:nucleotide-excision repair"/>
    <property type="evidence" value="ECO:0007669"/>
    <property type="project" value="EnsemblPlants"/>
</dbReference>
<dbReference type="Gramene" id="ESQ37023">
    <property type="protein sequence ID" value="ESQ37023"/>
    <property type="gene ID" value="EUTSA_v10002406mg"/>
</dbReference>
<dbReference type="STRING" id="72664.V4LBA6"/>
<feature type="compositionally biased region" description="Polar residues" evidence="1">
    <location>
        <begin position="24"/>
        <end position="36"/>
    </location>
</feature>